<dbReference type="PANTHER" id="PTHR38111:SF2">
    <property type="entry name" value="FINGER DOMAIN PROTEIN, PUTATIVE (AFU_ORTHOLOGUE AFUA_1G01560)-RELATED"/>
    <property type="match status" value="1"/>
</dbReference>
<dbReference type="Proteomes" id="UP000799537">
    <property type="component" value="Unassembled WGS sequence"/>
</dbReference>
<keyword evidence="2" id="KW-1185">Reference proteome</keyword>
<evidence type="ECO:0000313" key="1">
    <source>
        <dbReference type="EMBL" id="KAF2164372.1"/>
    </source>
</evidence>
<proteinExistence type="predicted"/>
<dbReference type="InterPro" id="IPR053178">
    <property type="entry name" value="Osmoadaptation_assoc"/>
</dbReference>
<evidence type="ECO:0008006" key="3">
    <source>
        <dbReference type="Google" id="ProtNLM"/>
    </source>
</evidence>
<dbReference type="RefSeq" id="XP_033665261.1">
    <property type="nucleotide sequence ID" value="XM_033813358.1"/>
</dbReference>
<sequence length="353" mass="39744">MAHHSQCNLARPSCRNCVRRKEVCPGYLSETDTFTNFIVYAGTQRPAEVAGIPSTEDDAEPLIDAVSKQRGPIIPAWATPNAVSSANVARSQFIVASMSLFRGKNEISYQFLDMMDISHLNSVTLEQRCLTSAMDAFSQVQFASTLESPDLARAARSAYDRSLHHLRSALALVSHEDLPSYEILVTILILVFCGHYDVLYNDWSPYWHKVALERMLIRHILSPTSQQVEASVLLQASHIMLFRTLVARKACILDCIGWPNGHPANESQRPFWNLLTIGVKVPRLLENSDSIMIGIGEHYAPTTIIALHEVMAELDTFKEDWYQQYDSGRPYQLVPTSDFAHSRCCSSLQVRRF</sequence>
<organism evidence="1 2">
    <name type="scientific">Zasmidium cellare ATCC 36951</name>
    <dbReference type="NCBI Taxonomy" id="1080233"/>
    <lineage>
        <taxon>Eukaryota</taxon>
        <taxon>Fungi</taxon>
        <taxon>Dikarya</taxon>
        <taxon>Ascomycota</taxon>
        <taxon>Pezizomycotina</taxon>
        <taxon>Dothideomycetes</taxon>
        <taxon>Dothideomycetidae</taxon>
        <taxon>Mycosphaerellales</taxon>
        <taxon>Mycosphaerellaceae</taxon>
        <taxon>Zasmidium</taxon>
    </lineage>
</organism>
<accession>A0A6A6CEL6</accession>
<dbReference type="EMBL" id="ML993604">
    <property type="protein sequence ID" value="KAF2164372.1"/>
    <property type="molecule type" value="Genomic_DNA"/>
</dbReference>
<gene>
    <name evidence="1" type="ORF">M409DRAFT_56645</name>
</gene>
<name>A0A6A6CEL6_ZASCE</name>
<reference evidence="1" key="1">
    <citation type="journal article" date="2020" name="Stud. Mycol.">
        <title>101 Dothideomycetes genomes: a test case for predicting lifestyles and emergence of pathogens.</title>
        <authorList>
            <person name="Haridas S."/>
            <person name="Albert R."/>
            <person name="Binder M."/>
            <person name="Bloem J."/>
            <person name="Labutti K."/>
            <person name="Salamov A."/>
            <person name="Andreopoulos B."/>
            <person name="Baker S."/>
            <person name="Barry K."/>
            <person name="Bills G."/>
            <person name="Bluhm B."/>
            <person name="Cannon C."/>
            <person name="Castanera R."/>
            <person name="Culley D."/>
            <person name="Daum C."/>
            <person name="Ezra D."/>
            <person name="Gonzalez J."/>
            <person name="Henrissat B."/>
            <person name="Kuo A."/>
            <person name="Liang C."/>
            <person name="Lipzen A."/>
            <person name="Lutzoni F."/>
            <person name="Magnuson J."/>
            <person name="Mondo S."/>
            <person name="Nolan M."/>
            <person name="Ohm R."/>
            <person name="Pangilinan J."/>
            <person name="Park H.-J."/>
            <person name="Ramirez L."/>
            <person name="Alfaro M."/>
            <person name="Sun H."/>
            <person name="Tritt A."/>
            <person name="Yoshinaga Y."/>
            <person name="Zwiers L.-H."/>
            <person name="Turgeon B."/>
            <person name="Goodwin S."/>
            <person name="Spatafora J."/>
            <person name="Crous P."/>
            <person name="Grigoriev I."/>
        </authorList>
    </citation>
    <scope>NUCLEOTIDE SEQUENCE</scope>
    <source>
        <strain evidence="1">ATCC 36951</strain>
    </source>
</reference>
<dbReference type="GeneID" id="54566630"/>
<dbReference type="PANTHER" id="PTHR38111">
    <property type="entry name" value="ZN(2)-C6 FUNGAL-TYPE DOMAIN-CONTAINING PROTEIN-RELATED"/>
    <property type="match status" value="1"/>
</dbReference>
<protein>
    <recommendedName>
        <fullName evidence="3">Zn(2)-C6 fungal-type domain-containing protein</fullName>
    </recommendedName>
</protein>
<dbReference type="AlphaFoldDB" id="A0A6A6CEL6"/>
<evidence type="ECO:0000313" key="2">
    <source>
        <dbReference type="Proteomes" id="UP000799537"/>
    </source>
</evidence>